<name>A0AAV7SMI6_PLEWA</name>
<organism evidence="1 2">
    <name type="scientific">Pleurodeles waltl</name>
    <name type="common">Iberian ribbed newt</name>
    <dbReference type="NCBI Taxonomy" id="8319"/>
    <lineage>
        <taxon>Eukaryota</taxon>
        <taxon>Metazoa</taxon>
        <taxon>Chordata</taxon>
        <taxon>Craniata</taxon>
        <taxon>Vertebrata</taxon>
        <taxon>Euteleostomi</taxon>
        <taxon>Amphibia</taxon>
        <taxon>Batrachia</taxon>
        <taxon>Caudata</taxon>
        <taxon>Salamandroidea</taxon>
        <taxon>Salamandridae</taxon>
        <taxon>Pleurodelinae</taxon>
        <taxon>Pleurodeles</taxon>
    </lineage>
</organism>
<reference evidence="1" key="1">
    <citation type="journal article" date="2022" name="bioRxiv">
        <title>Sequencing and chromosome-scale assembly of the giantPleurodeles waltlgenome.</title>
        <authorList>
            <person name="Brown T."/>
            <person name="Elewa A."/>
            <person name="Iarovenko S."/>
            <person name="Subramanian E."/>
            <person name="Araus A.J."/>
            <person name="Petzold A."/>
            <person name="Susuki M."/>
            <person name="Suzuki K.-i.T."/>
            <person name="Hayashi T."/>
            <person name="Toyoda A."/>
            <person name="Oliveira C."/>
            <person name="Osipova E."/>
            <person name="Leigh N.D."/>
            <person name="Simon A."/>
            <person name="Yun M.H."/>
        </authorList>
    </citation>
    <scope>NUCLEOTIDE SEQUENCE</scope>
    <source>
        <strain evidence="1">20211129_DDA</strain>
        <tissue evidence="1">Liver</tissue>
    </source>
</reference>
<sequence>MADPVTPCLQATLDKILGAIEDTKTTLQGDIGQVSVEVSLLRADHQKLADRVQEAETVLAELLPVQQELKSPVLNAGRRTQKAVIAETM</sequence>
<keyword evidence="2" id="KW-1185">Reference proteome</keyword>
<gene>
    <name evidence="1" type="ORF">NDU88_005701</name>
</gene>
<dbReference type="EMBL" id="JANPWB010000008">
    <property type="protein sequence ID" value="KAJ1165273.1"/>
    <property type="molecule type" value="Genomic_DNA"/>
</dbReference>
<evidence type="ECO:0000313" key="2">
    <source>
        <dbReference type="Proteomes" id="UP001066276"/>
    </source>
</evidence>
<accession>A0AAV7SMI6</accession>
<dbReference type="AlphaFoldDB" id="A0AAV7SMI6"/>
<protein>
    <submittedName>
        <fullName evidence="1">Uncharacterized protein</fullName>
    </submittedName>
</protein>
<comment type="caution">
    <text evidence="1">The sequence shown here is derived from an EMBL/GenBank/DDBJ whole genome shotgun (WGS) entry which is preliminary data.</text>
</comment>
<proteinExistence type="predicted"/>
<dbReference type="Proteomes" id="UP001066276">
    <property type="component" value="Chromosome 4_2"/>
</dbReference>
<evidence type="ECO:0000313" key="1">
    <source>
        <dbReference type="EMBL" id="KAJ1165273.1"/>
    </source>
</evidence>